<feature type="domain" description="Nudix hydrolase" evidence="2">
    <location>
        <begin position="80"/>
        <end position="219"/>
    </location>
</feature>
<proteinExistence type="predicted"/>
<sequence length="234" mass="25973">MISTYTRNLYRAARSLSSRIIGLKTMSSKGRPENAKFLKAHPVSNADECKWIGLERIEYLDPNGTKRQWDSAVRRTRNSGGVDGVGILAILRTPGQEPEILLQKQFRPPVEGVCIEMPAGLIDSDESVDTAALRELKEETGYSGKIVSKTPTIFNDPGFTNTNLSLVTVEIDTTAPENQNPQTQLEDNEFIECIKVPLKSFADEMDNLAKQGYKLDARVQNVAQGIKLAQKYSL</sequence>
<dbReference type="InterPro" id="IPR015797">
    <property type="entry name" value="NUDIX_hydrolase-like_dom_sf"/>
</dbReference>
<dbReference type="FunFam" id="3.90.79.10:FF:000016">
    <property type="entry name" value="ADP-sugar pyrophosphatase isoform X1"/>
    <property type="match status" value="1"/>
</dbReference>
<dbReference type="PROSITE" id="PS00893">
    <property type="entry name" value="NUDIX_BOX"/>
    <property type="match status" value="1"/>
</dbReference>
<keyword evidence="1" id="KW-0378">Hydrolase</keyword>
<dbReference type="GO" id="GO:0019693">
    <property type="term" value="P:ribose phosphate metabolic process"/>
    <property type="evidence" value="ECO:0007669"/>
    <property type="project" value="TreeGrafter"/>
</dbReference>
<dbReference type="InterPro" id="IPR000086">
    <property type="entry name" value="NUDIX_hydrolase_dom"/>
</dbReference>
<protein>
    <submittedName>
        <fullName evidence="3">LAQU0S04e06832g1_1</fullName>
    </submittedName>
</protein>
<dbReference type="GO" id="GO:0005634">
    <property type="term" value="C:nucleus"/>
    <property type="evidence" value="ECO:0007669"/>
    <property type="project" value="TreeGrafter"/>
</dbReference>
<dbReference type="EMBL" id="LN890563">
    <property type="protein sequence ID" value="CUS22041.1"/>
    <property type="molecule type" value="Genomic_DNA"/>
</dbReference>
<dbReference type="GO" id="GO:0047631">
    <property type="term" value="F:ADP-ribose diphosphatase activity"/>
    <property type="evidence" value="ECO:0007669"/>
    <property type="project" value="TreeGrafter"/>
</dbReference>
<dbReference type="PANTHER" id="PTHR11839:SF1">
    <property type="entry name" value="ADP-SUGAR PYROPHOSPHATASE"/>
    <property type="match status" value="1"/>
</dbReference>
<keyword evidence="4" id="KW-1185">Reference proteome</keyword>
<dbReference type="InterPro" id="IPR020084">
    <property type="entry name" value="NUDIX_hydrolase_CS"/>
</dbReference>
<dbReference type="SUPFAM" id="SSF55811">
    <property type="entry name" value="Nudix"/>
    <property type="match status" value="1"/>
</dbReference>
<dbReference type="GO" id="GO:0005829">
    <property type="term" value="C:cytosol"/>
    <property type="evidence" value="ECO:0007669"/>
    <property type="project" value="TreeGrafter"/>
</dbReference>
<dbReference type="Pfam" id="PF00293">
    <property type="entry name" value="NUDIX"/>
    <property type="match status" value="1"/>
</dbReference>
<evidence type="ECO:0000256" key="1">
    <source>
        <dbReference type="ARBA" id="ARBA00022801"/>
    </source>
</evidence>
<dbReference type="PANTHER" id="PTHR11839">
    <property type="entry name" value="UDP/ADP-SUGAR PYROPHOSPHATASE"/>
    <property type="match status" value="1"/>
</dbReference>
<name>A0A0P1KRG2_9SACH</name>
<dbReference type="PROSITE" id="PS51462">
    <property type="entry name" value="NUDIX"/>
    <property type="match status" value="1"/>
</dbReference>
<dbReference type="OrthoDB" id="10249920at2759"/>
<accession>A0A0P1KRG2</accession>
<evidence type="ECO:0000313" key="4">
    <source>
        <dbReference type="Proteomes" id="UP000236544"/>
    </source>
</evidence>
<dbReference type="GO" id="GO:0006753">
    <property type="term" value="P:nucleoside phosphate metabolic process"/>
    <property type="evidence" value="ECO:0007669"/>
    <property type="project" value="TreeGrafter"/>
</dbReference>
<reference evidence="4" key="1">
    <citation type="submission" date="2015-10" db="EMBL/GenBank/DDBJ databases">
        <authorList>
            <person name="Devillers H."/>
        </authorList>
    </citation>
    <scope>NUCLEOTIDE SEQUENCE [LARGE SCALE GENOMIC DNA]</scope>
</reference>
<dbReference type="AlphaFoldDB" id="A0A0P1KRG2"/>
<dbReference type="Gene3D" id="3.90.79.10">
    <property type="entry name" value="Nucleoside Triphosphate Pyrophosphohydrolase"/>
    <property type="match status" value="1"/>
</dbReference>
<gene>
    <name evidence="3" type="ORF">LAQU0_S04e06832g</name>
</gene>
<dbReference type="Proteomes" id="UP000236544">
    <property type="component" value="Unassembled WGS sequence"/>
</dbReference>
<evidence type="ECO:0000259" key="2">
    <source>
        <dbReference type="PROSITE" id="PS51462"/>
    </source>
</evidence>
<evidence type="ECO:0000313" key="3">
    <source>
        <dbReference type="EMBL" id="CUS22041.1"/>
    </source>
</evidence>
<dbReference type="CDD" id="cd18888">
    <property type="entry name" value="NUDIX_ADPRase_Nudt5"/>
    <property type="match status" value="1"/>
</dbReference>
<organism evidence="3 4">
    <name type="scientific">Lachancea quebecensis</name>
    <dbReference type="NCBI Taxonomy" id="1654605"/>
    <lineage>
        <taxon>Eukaryota</taxon>
        <taxon>Fungi</taxon>
        <taxon>Dikarya</taxon>
        <taxon>Ascomycota</taxon>
        <taxon>Saccharomycotina</taxon>
        <taxon>Saccharomycetes</taxon>
        <taxon>Saccharomycetales</taxon>
        <taxon>Saccharomycetaceae</taxon>
        <taxon>Lachancea</taxon>
    </lineage>
</organism>